<keyword evidence="3 6" id="KW-1017">Isopeptide bond</keyword>
<reference evidence="10" key="1">
    <citation type="submission" date="2023-03" db="EMBL/GenBank/DDBJ databases">
        <title>Mating type loci evolution in Malassezia.</title>
        <authorList>
            <person name="Coelho M.A."/>
        </authorList>
    </citation>
    <scope>NUCLEOTIDE SEQUENCE</scope>
    <source>
        <strain evidence="10">CBS 9431</strain>
    </source>
</reference>
<evidence type="ECO:0000313" key="11">
    <source>
        <dbReference type="Proteomes" id="UP001217754"/>
    </source>
</evidence>
<keyword evidence="4 6" id="KW-0832">Ubl conjugation</keyword>
<evidence type="ECO:0000313" key="10">
    <source>
        <dbReference type="EMBL" id="WFD39125.1"/>
    </source>
</evidence>
<keyword evidence="5 6" id="KW-0072">Autophagy</keyword>
<feature type="domain" description="Autophagy protein ATG5 UblB" evidence="7">
    <location>
        <begin position="175"/>
        <end position="252"/>
    </location>
</feature>
<dbReference type="GO" id="GO:0034045">
    <property type="term" value="C:phagophore assembly site membrane"/>
    <property type="evidence" value="ECO:0007669"/>
    <property type="project" value="UniProtKB-SubCell"/>
</dbReference>
<evidence type="ECO:0000259" key="8">
    <source>
        <dbReference type="Pfam" id="PF20637"/>
    </source>
</evidence>
<feature type="domain" description="Autophagy protein ATG5 alpha-helical bundle region" evidence="8">
    <location>
        <begin position="101"/>
        <end position="155"/>
    </location>
</feature>
<dbReference type="Gene3D" id="3.10.20.90">
    <property type="entry name" value="Phosphatidylinositol 3-kinase Catalytic Subunit, Chain A, domain 1"/>
    <property type="match status" value="1"/>
</dbReference>
<dbReference type="InterPro" id="IPR007239">
    <property type="entry name" value="Atg5"/>
</dbReference>
<comment type="subunit">
    <text evidence="6">Conjugated with ATG12.</text>
</comment>
<feature type="domain" description="Autophagy protein ATG5 UblA" evidence="9">
    <location>
        <begin position="9"/>
        <end position="89"/>
    </location>
</feature>
<evidence type="ECO:0000256" key="5">
    <source>
        <dbReference type="ARBA" id="ARBA00023006"/>
    </source>
</evidence>
<sequence>MYVLRLTQLAAPRMSYWPMVADALRKDWLPRLLNASELARTNPDDFWFTYNDTVLRWRWPIGLAYDFCHARTLASDGQAPIPWSITVHLSQAKPDTKASLDQCHASYMARLKEADYLLWGSCKRTLELPREQQDRLWKSVCAHECDAYNDVMHTLRGDWRDDALDPSAAVSVRRLPLSFYVAPHGAPVVQEPMPPMHDENTPTTLRMALERSFPARPPPTALLHGIVLPPDTPLAYLTRSMSYLDGWLHIIVMDT</sequence>
<dbReference type="InterPro" id="IPR048939">
    <property type="entry name" value="ATG5_UblA"/>
</dbReference>
<evidence type="ECO:0000259" key="9">
    <source>
        <dbReference type="Pfam" id="PF20638"/>
    </source>
</evidence>
<dbReference type="GO" id="GO:0034727">
    <property type="term" value="P:piecemeal microautophagy of the nucleus"/>
    <property type="evidence" value="ECO:0007669"/>
    <property type="project" value="TreeGrafter"/>
</dbReference>
<dbReference type="GO" id="GO:0034274">
    <property type="term" value="C:Atg12-Atg5-Atg16 complex"/>
    <property type="evidence" value="ECO:0007669"/>
    <property type="project" value="TreeGrafter"/>
</dbReference>
<organism evidence="10 11">
    <name type="scientific">Malassezia japonica</name>
    <dbReference type="NCBI Taxonomy" id="223818"/>
    <lineage>
        <taxon>Eukaryota</taxon>
        <taxon>Fungi</taxon>
        <taxon>Dikarya</taxon>
        <taxon>Basidiomycota</taxon>
        <taxon>Ustilaginomycotina</taxon>
        <taxon>Malasseziomycetes</taxon>
        <taxon>Malasseziales</taxon>
        <taxon>Malasseziaceae</taxon>
        <taxon>Malassezia</taxon>
    </lineage>
</organism>
<proteinExistence type="inferred from homology"/>
<dbReference type="GO" id="GO:0000422">
    <property type="term" value="P:autophagy of mitochondrion"/>
    <property type="evidence" value="ECO:0007669"/>
    <property type="project" value="TreeGrafter"/>
</dbReference>
<evidence type="ECO:0000256" key="4">
    <source>
        <dbReference type="ARBA" id="ARBA00022843"/>
    </source>
</evidence>
<dbReference type="EMBL" id="CP119960">
    <property type="protein sequence ID" value="WFD39125.1"/>
    <property type="molecule type" value="Genomic_DNA"/>
</dbReference>
<evidence type="ECO:0000256" key="6">
    <source>
        <dbReference type="RuleBase" id="RU361202"/>
    </source>
</evidence>
<dbReference type="Proteomes" id="UP001217754">
    <property type="component" value="Chromosome 3"/>
</dbReference>
<comment type="function">
    <text evidence="6">Involved in cytoplasm to vacuole transport (Cvt) and autophagic vesicle formation.</text>
</comment>
<comment type="subcellular location">
    <subcellularLocation>
        <location evidence="1 6">Preautophagosomal structure membrane</location>
        <topology evidence="1 6">Peripheral membrane protein</topology>
    </subcellularLocation>
</comment>
<dbReference type="Pfam" id="PF20638">
    <property type="entry name" value="ATG5_UblA"/>
    <property type="match status" value="1"/>
</dbReference>
<dbReference type="InterPro" id="IPR048318">
    <property type="entry name" value="ATG5_UblB"/>
</dbReference>
<dbReference type="RefSeq" id="XP_060122022.1">
    <property type="nucleotide sequence ID" value="XM_060266039.1"/>
</dbReference>
<dbReference type="Gene3D" id="3.10.20.620">
    <property type="match status" value="1"/>
</dbReference>
<dbReference type="Pfam" id="PF20637">
    <property type="entry name" value="ATG5_HBR"/>
    <property type="match status" value="1"/>
</dbReference>
<comment type="similarity">
    <text evidence="2 6">Belongs to the ATG5 family.</text>
</comment>
<protein>
    <recommendedName>
        <fullName evidence="6">Autophagy protein 5</fullName>
    </recommendedName>
</protein>
<name>A0AAF0F1K7_9BASI</name>
<gene>
    <name evidence="10" type="primary">ATG5</name>
    <name evidence="10" type="ORF">MJAP1_002096</name>
</gene>
<evidence type="ECO:0000256" key="1">
    <source>
        <dbReference type="ARBA" id="ARBA00004623"/>
    </source>
</evidence>
<dbReference type="GO" id="GO:0005776">
    <property type="term" value="C:autophagosome"/>
    <property type="evidence" value="ECO:0007669"/>
    <property type="project" value="TreeGrafter"/>
</dbReference>
<dbReference type="GO" id="GO:0044233">
    <property type="term" value="C:mitochondria-associated endoplasmic reticulum membrane contact site"/>
    <property type="evidence" value="ECO:0007669"/>
    <property type="project" value="TreeGrafter"/>
</dbReference>
<dbReference type="AlphaFoldDB" id="A0AAF0F1K7"/>
<dbReference type="GeneID" id="85225745"/>
<evidence type="ECO:0000259" key="7">
    <source>
        <dbReference type="Pfam" id="PF04106"/>
    </source>
</evidence>
<dbReference type="InterPro" id="IPR042526">
    <property type="entry name" value="Atg5_HR"/>
</dbReference>
<dbReference type="PANTHER" id="PTHR13040:SF2">
    <property type="entry name" value="AUTOPHAGY PROTEIN 5"/>
    <property type="match status" value="1"/>
</dbReference>
<dbReference type="InterPro" id="IPR042527">
    <property type="entry name" value="Atg5_UblA_dom_sf"/>
</dbReference>
<dbReference type="Pfam" id="PF04106">
    <property type="entry name" value="ATG5_UblB"/>
    <property type="match status" value="1"/>
</dbReference>
<dbReference type="InterPro" id="IPR048940">
    <property type="entry name" value="ATG5_HBR"/>
</dbReference>
<evidence type="ECO:0000256" key="2">
    <source>
        <dbReference type="ARBA" id="ARBA00006910"/>
    </source>
</evidence>
<keyword evidence="6" id="KW-0813">Transport</keyword>
<dbReference type="GO" id="GO:0006995">
    <property type="term" value="P:cellular response to nitrogen starvation"/>
    <property type="evidence" value="ECO:0007669"/>
    <property type="project" value="TreeGrafter"/>
</dbReference>
<dbReference type="GO" id="GO:0061908">
    <property type="term" value="C:phagophore"/>
    <property type="evidence" value="ECO:0007669"/>
    <property type="project" value="TreeGrafter"/>
</dbReference>
<keyword evidence="6" id="KW-0472">Membrane</keyword>
<dbReference type="Gene3D" id="1.10.246.190">
    <property type="entry name" value="Autophagy protein Apg5, helix rich domain"/>
    <property type="match status" value="1"/>
</dbReference>
<dbReference type="GO" id="GO:0019776">
    <property type="term" value="F:Atg8-family ligase activity"/>
    <property type="evidence" value="ECO:0007669"/>
    <property type="project" value="TreeGrafter"/>
</dbReference>
<accession>A0AAF0F1K7</accession>
<evidence type="ECO:0000256" key="3">
    <source>
        <dbReference type="ARBA" id="ARBA00022499"/>
    </source>
</evidence>
<dbReference type="PANTHER" id="PTHR13040">
    <property type="entry name" value="AUTOPHAGY PROTEIN 5"/>
    <property type="match status" value="1"/>
</dbReference>
<keyword evidence="11" id="KW-1185">Reference proteome</keyword>